<dbReference type="Proteomes" id="UP000004259">
    <property type="component" value="Unassembled WGS sequence"/>
</dbReference>
<protein>
    <submittedName>
        <fullName evidence="3">Uncharacterized protein</fullName>
    </submittedName>
</protein>
<reference evidence="3 4" key="1">
    <citation type="submission" date="2011-02" db="EMBL/GenBank/DDBJ databases">
        <authorList>
            <person name="Nelson K.E."/>
            <person name="Sutton G."/>
            <person name="Torralba M."/>
            <person name="Durkin S."/>
            <person name="Harkins D."/>
            <person name="Montgomery R."/>
            <person name="Ziemer C."/>
            <person name="Klaassens E."/>
            <person name="Ocuiv P."/>
            <person name="Morrison M."/>
        </authorList>
    </citation>
    <scope>NUCLEOTIDE SEQUENCE [LARGE SCALE GENOMIC DNA]</scope>
    <source>
        <strain evidence="3 4">8</strain>
    </source>
</reference>
<sequence length="241" mass="26895">MFFIKPAIEGLQDSQTALDNAKSTRSDLKKRIKEDEGLPDRIKEAYNEVTKMTESFYDIQETQVASQQIDDLLASDEITNLDITISPYSNHPITPYVYVDPTIVTESDLLVEGYVNEGAPVVTPETAPTEGEVVAAPAAIGSYEITFNFKGKVDKVQEFCDHMKSKNDQKTMTVSSISYQFEKEEKEEGKEGKEGEEYSEEDVSGSCTLTMMVVKKLPDPDTLGNSKDSKETKETEESKKD</sequence>
<dbReference type="STRING" id="246199.CUS_7961"/>
<dbReference type="OrthoDB" id="1819981at2"/>
<dbReference type="EMBL" id="ADKM02000062">
    <property type="protein sequence ID" value="EGC03546.1"/>
    <property type="molecule type" value="Genomic_DNA"/>
</dbReference>
<feature type="coiled-coil region" evidence="1">
    <location>
        <begin position="11"/>
        <end position="38"/>
    </location>
</feature>
<evidence type="ECO:0000313" key="3">
    <source>
        <dbReference type="EMBL" id="EGC03546.1"/>
    </source>
</evidence>
<feature type="region of interest" description="Disordered" evidence="2">
    <location>
        <begin position="178"/>
        <end position="241"/>
    </location>
</feature>
<keyword evidence="4" id="KW-1185">Reference proteome</keyword>
<proteinExistence type="predicted"/>
<name>E9SAJ9_RUMAL</name>
<comment type="caution">
    <text evidence="3">The sequence shown here is derived from an EMBL/GenBank/DDBJ whole genome shotgun (WGS) entry which is preliminary data.</text>
</comment>
<keyword evidence="1" id="KW-0175">Coiled coil</keyword>
<accession>E9SAJ9</accession>
<evidence type="ECO:0000313" key="4">
    <source>
        <dbReference type="Proteomes" id="UP000004259"/>
    </source>
</evidence>
<organism evidence="3 4">
    <name type="scientific">Ruminococcus albus 8</name>
    <dbReference type="NCBI Taxonomy" id="246199"/>
    <lineage>
        <taxon>Bacteria</taxon>
        <taxon>Bacillati</taxon>
        <taxon>Bacillota</taxon>
        <taxon>Clostridia</taxon>
        <taxon>Eubacteriales</taxon>
        <taxon>Oscillospiraceae</taxon>
        <taxon>Ruminococcus</taxon>
    </lineage>
</organism>
<feature type="compositionally biased region" description="Basic and acidic residues" evidence="2">
    <location>
        <begin position="181"/>
        <end position="196"/>
    </location>
</feature>
<dbReference type="AlphaFoldDB" id="E9SAJ9"/>
<gene>
    <name evidence="3" type="ORF">CUS_7961</name>
</gene>
<feature type="compositionally biased region" description="Basic and acidic residues" evidence="2">
    <location>
        <begin position="227"/>
        <end position="241"/>
    </location>
</feature>
<evidence type="ECO:0000256" key="1">
    <source>
        <dbReference type="SAM" id="Coils"/>
    </source>
</evidence>
<dbReference type="RefSeq" id="WP_002848257.1">
    <property type="nucleotide sequence ID" value="NZ_ADKM02000062.1"/>
</dbReference>
<evidence type="ECO:0000256" key="2">
    <source>
        <dbReference type="SAM" id="MobiDB-lite"/>
    </source>
</evidence>